<keyword evidence="2 3" id="KW-0378">Hydrolase</keyword>
<dbReference type="GO" id="GO:0019433">
    <property type="term" value="P:triglyceride catabolic process"/>
    <property type="evidence" value="ECO:0000318"/>
    <property type="project" value="GO_Central"/>
</dbReference>
<evidence type="ECO:0000313" key="6">
    <source>
        <dbReference type="Proteomes" id="UP000001514"/>
    </source>
</evidence>
<feature type="domain" description="PNPLA" evidence="4">
    <location>
        <begin position="90"/>
        <end position="254"/>
    </location>
</feature>
<dbReference type="PANTHER" id="PTHR12406">
    <property type="entry name" value="CALCIUM-INDEPENDENT PHOSPHOLIPASE A2 IPLA2 -RELATED"/>
    <property type="match status" value="1"/>
</dbReference>
<dbReference type="InterPro" id="IPR033562">
    <property type="entry name" value="PLPL"/>
</dbReference>
<dbReference type="eggNOG" id="KOG3773">
    <property type="taxonomic scope" value="Eukaryota"/>
</dbReference>
<dbReference type="Pfam" id="PF01734">
    <property type="entry name" value="Patatin"/>
    <property type="match status" value="1"/>
</dbReference>
<dbReference type="EMBL" id="GL377587">
    <property type="protein sequence ID" value="EFJ25265.1"/>
    <property type="molecule type" value="Genomic_DNA"/>
</dbReference>
<dbReference type="AlphaFoldDB" id="D8RRL1"/>
<dbReference type="GO" id="GO:0016020">
    <property type="term" value="C:membrane"/>
    <property type="evidence" value="ECO:0000318"/>
    <property type="project" value="GO_Central"/>
</dbReference>
<dbReference type="PROSITE" id="PS51635">
    <property type="entry name" value="PNPLA"/>
    <property type="match status" value="1"/>
</dbReference>
<feature type="active site" description="Proton acceptor" evidence="2">
    <location>
        <position position="241"/>
    </location>
</feature>
<dbReference type="FunCoup" id="D8RRL1">
    <property type="interactions" value="1300"/>
</dbReference>
<sequence>MAVTSRPRTSWLSVYKISDTIWKRIIHFRGQPTSSSVTIVTDKRSKSDEKQEDKIASVVADQADPSVAWEQRVKDVEAEKRRRALLNPGFSFSAAGLLFPYHLGVCQCLMERNYITVDTPLAGSSAGALVCAVVAAGMSMQDALVATKDLAQDCRANGTAFRLGAVLRRVLYKVMPDDAHVKASGRIRVAITQLFRVPRGLLVDQFDSKEDLINALLTSCFIPGYLAPRPVTVFKNRLCIDGGFTLFMPPSAAETTVRVCAFSAKRLGLQDTVGISPDCNPDNRASPRQLLNWALEPAGDAVLDELYVLGYKDAAVWANANPLISFRGKGTAAPV</sequence>
<dbReference type="Gramene" id="EFJ25265">
    <property type="protein sequence ID" value="EFJ25265"/>
    <property type="gene ID" value="SELMODRAFT_99699"/>
</dbReference>
<dbReference type="HOGENOM" id="CLU_018371_3_1_1"/>
<evidence type="ECO:0000256" key="3">
    <source>
        <dbReference type="RuleBase" id="RU361262"/>
    </source>
</evidence>
<dbReference type="GO" id="GO:0004806">
    <property type="term" value="F:triacylglycerol lipase activity"/>
    <property type="evidence" value="ECO:0000318"/>
    <property type="project" value="GO_Central"/>
</dbReference>
<comment type="similarity">
    <text evidence="3">Belongs to the patatin family.</text>
</comment>
<dbReference type="CDD" id="cd07224">
    <property type="entry name" value="Pat_like"/>
    <property type="match status" value="1"/>
</dbReference>
<comment type="caution">
    <text evidence="2">Lacks conserved residue(s) required for the propagation of feature annotation.</text>
</comment>
<keyword evidence="1 2" id="KW-0443">Lipid metabolism</keyword>
<protein>
    <recommendedName>
        <fullName evidence="3">Patatin</fullName>
        <ecNumber evidence="3">3.1.1.-</ecNumber>
    </recommendedName>
</protein>
<evidence type="ECO:0000259" key="4">
    <source>
        <dbReference type="PROSITE" id="PS51635"/>
    </source>
</evidence>
<dbReference type="GO" id="GO:0005811">
    <property type="term" value="C:lipid droplet"/>
    <property type="evidence" value="ECO:0000318"/>
    <property type="project" value="GO_Central"/>
</dbReference>
<keyword evidence="6" id="KW-1185">Reference proteome</keyword>
<dbReference type="InParanoid" id="D8RRL1"/>
<evidence type="ECO:0000256" key="2">
    <source>
        <dbReference type="PROSITE-ProRule" id="PRU01161"/>
    </source>
</evidence>
<dbReference type="InterPro" id="IPR002641">
    <property type="entry name" value="PNPLA_dom"/>
</dbReference>
<organism evidence="6">
    <name type="scientific">Selaginella moellendorffii</name>
    <name type="common">Spikemoss</name>
    <dbReference type="NCBI Taxonomy" id="88036"/>
    <lineage>
        <taxon>Eukaryota</taxon>
        <taxon>Viridiplantae</taxon>
        <taxon>Streptophyta</taxon>
        <taxon>Embryophyta</taxon>
        <taxon>Tracheophyta</taxon>
        <taxon>Lycopodiopsida</taxon>
        <taxon>Selaginellales</taxon>
        <taxon>Selaginellaceae</taxon>
        <taxon>Selaginella</taxon>
    </lineage>
</organism>
<comment type="function">
    <text evidence="3">Lipolytic acyl hydrolase (LAH).</text>
</comment>
<dbReference type="GO" id="GO:0005737">
    <property type="term" value="C:cytoplasm"/>
    <property type="evidence" value="ECO:0000318"/>
    <property type="project" value="GO_Central"/>
</dbReference>
<proteinExistence type="inferred from homology"/>
<accession>D8RRL1</accession>
<feature type="short sequence motif" description="GXSXG" evidence="2">
    <location>
        <begin position="123"/>
        <end position="127"/>
    </location>
</feature>
<gene>
    <name evidence="5" type="ORF">SELMODRAFT_99699</name>
</gene>
<name>D8RRL1_SELML</name>
<feature type="active site" description="Nucleophile" evidence="2">
    <location>
        <position position="125"/>
    </location>
</feature>
<comment type="domain">
    <text evidence="3">The nitrogen atoms of the two glycine residues in the GGXR motif define the oxyanion hole, and stabilize the oxyanion that forms during the nucleophilic attack by the catalytic serine during substrate cleavage.</text>
</comment>
<feature type="short sequence motif" description="DGA/G" evidence="2">
    <location>
        <begin position="241"/>
        <end position="243"/>
    </location>
</feature>
<reference evidence="5 6" key="1">
    <citation type="journal article" date="2011" name="Science">
        <title>The Selaginella genome identifies genetic changes associated with the evolution of vascular plants.</title>
        <authorList>
            <person name="Banks J.A."/>
            <person name="Nishiyama T."/>
            <person name="Hasebe M."/>
            <person name="Bowman J.L."/>
            <person name="Gribskov M."/>
            <person name="dePamphilis C."/>
            <person name="Albert V.A."/>
            <person name="Aono N."/>
            <person name="Aoyama T."/>
            <person name="Ambrose B.A."/>
            <person name="Ashton N.W."/>
            <person name="Axtell M.J."/>
            <person name="Barker E."/>
            <person name="Barker M.S."/>
            <person name="Bennetzen J.L."/>
            <person name="Bonawitz N.D."/>
            <person name="Chapple C."/>
            <person name="Cheng C."/>
            <person name="Correa L.G."/>
            <person name="Dacre M."/>
            <person name="DeBarry J."/>
            <person name="Dreyer I."/>
            <person name="Elias M."/>
            <person name="Engstrom E.M."/>
            <person name="Estelle M."/>
            <person name="Feng L."/>
            <person name="Finet C."/>
            <person name="Floyd S.K."/>
            <person name="Frommer W.B."/>
            <person name="Fujita T."/>
            <person name="Gramzow L."/>
            <person name="Gutensohn M."/>
            <person name="Harholt J."/>
            <person name="Hattori M."/>
            <person name="Heyl A."/>
            <person name="Hirai T."/>
            <person name="Hiwatashi Y."/>
            <person name="Ishikawa M."/>
            <person name="Iwata M."/>
            <person name="Karol K.G."/>
            <person name="Koehler B."/>
            <person name="Kolukisaoglu U."/>
            <person name="Kubo M."/>
            <person name="Kurata T."/>
            <person name="Lalonde S."/>
            <person name="Li K."/>
            <person name="Li Y."/>
            <person name="Litt A."/>
            <person name="Lyons E."/>
            <person name="Manning G."/>
            <person name="Maruyama T."/>
            <person name="Michael T.P."/>
            <person name="Mikami K."/>
            <person name="Miyazaki S."/>
            <person name="Morinaga S."/>
            <person name="Murata T."/>
            <person name="Mueller-Roeber B."/>
            <person name="Nelson D.R."/>
            <person name="Obara M."/>
            <person name="Oguri Y."/>
            <person name="Olmstead R.G."/>
            <person name="Onodera N."/>
            <person name="Petersen B.L."/>
            <person name="Pils B."/>
            <person name="Prigge M."/>
            <person name="Rensing S.A."/>
            <person name="Riano-Pachon D.M."/>
            <person name="Roberts A.W."/>
            <person name="Sato Y."/>
            <person name="Scheller H.V."/>
            <person name="Schulz B."/>
            <person name="Schulz C."/>
            <person name="Shakirov E.V."/>
            <person name="Shibagaki N."/>
            <person name="Shinohara N."/>
            <person name="Shippen D.E."/>
            <person name="Soerensen I."/>
            <person name="Sotooka R."/>
            <person name="Sugimoto N."/>
            <person name="Sugita M."/>
            <person name="Sumikawa N."/>
            <person name="Tanurdzic M."/>
            <person name="Theissen G."/>
            <person name="Ulvskov P."/>
            <person name="Wakazuki S."/>
            <person name="Weng J.K."/>
            <person name="Willats W.W."/>
            <person name="Wipf D."/>
            <person name="Wolf P.G."/>
            <person name="Yang L."/>
            <person name="Zimmer A.D."/>
            <person name="Zhu Q."/>
            <person name="Mitros T."/>
            <person name="Hellsten U."/>
            <person name="Loque D."/>
            <person name="Otillar R."/>
            <person name="Salamov A."/>
            <person name="Schmutz J."/>
            <person name="Shapiro H."/>
            <person name="Lindquist E."/>
            <person name="Lucas S."/>
            <person name="Rokhsar D."/>
            <person name="Grigoriev I.V."/>
        </authorList>
    </citation>
    <scope>NUCLEOTIDE SEQUENCE [LARGE SCALE GENOMIC DNA]</scope>
</reference>
<dbReference type="KEGG" id="smo:SELMODRAFT_99699"/>
<dbReference type="EC" id="3.1.1.-" evidence="3"/>
<dbReference type="PANTHER" id="PTHR12406:SF7">
    <property type="entry name" value="PATATIN-LIKE PHOSPHOLIPASE DOMAIN-CONTAINING PROTEIN 4"/>
    <property type="match status" value="1"/>
</dbReference>
<dbReference type="Proteomes" id="UP000001514">
    <property type="component" value="Unassembled WGS sequence"/>
</dbReference>
<evidence type="ECO:0000256" key="1">
    <source>
        <dbReference type="ARBA" id="ARBA00023098"/>
    </source>
</evidence>
<dbReference type="SUPFAM" id="SSF52151">
    <property type="entry name" value="FabD/lysophospholipase-like"/>
    <property type="match status" value="1"/>
</dbReference>
<dbReference type="GO" id="GO:0055088">
    <property type="term" value="P:lipid homeostasis"/>
    <property type="evidence" value="ECO:0000318"/>
    <property type="project" value="GO_Central"/>
</dbReference>
<evidence type="ECO:0000313" key="5">
    <source>
        <dbReference type="EMBL" id="EFJ25265.1"/>
    </source>
</evidence>
<dbReference type="OMA" id="VNISQAW"/>
<dbReference type="Gene3D" id="3.40.1090.10">
    <property type="entry name" value="Cytosolic phospholipase A2 catalytic domain"/>
    <property type="match status" value="1"/>
</dbReference>
<dbReference type="STRING" id="88036.D8RRL1"/>
<dbReference type="InterPro" id="IPR016035">
    <property type="entry name" value="Acyl_Trfase/lysoPLipase"/>
</dbReference>
<keyword evidence="2 3" id="KW-0442">Lipid degradation</keyword>